<dbReference type="InterPro" id="IPR017871">
    <property type="entry name" value="ABC_transporter-like_CS"/>
</dbReference>
<dbReference type="Proteomes" id="UP000730161">
    <property type="component" value="Unassembled WGS sequence"/>
</dbReference>
<sequence>MEKSYLRGHFRKVPFDVLKGVSLEIQEGETVGLMGDSGSGKSTLARILAGLDRPTSGRILYEGSDIHRMKRSEFRSYRRSVQMVFQDPASALNPMKTISRSLEDVARLAGVGSDGIEEAIREMLAVGGLDPEVLRRYPDQISGGQIQRIALARVLFHRPSYLILDEPTSALDVSVQAQILQLLRTIQKETGMGCLFISHDEAVVRFISDRVVRLADGEISSDEPPGI</sequence>
<protein>
    <recommendedName>
        <fullName evidence="5">ABC transporter domain-containing protein</fullName>
    </recommendedName>
</protein>
<dbReference type="InterPro" id="IPR003439">
    <property type="entry name" value="ABC_transporter-like_ATP-bd"/>
</dbReference>
<evidence type="ECO:0000259" key="5">
    <source>
        <dbReference type="PROSITE" id="PS50893"/>
    </source>
</evidence>
<dbReference type="SMART" id="SM00382">
    <property type="entry name" value="AAA"/>
    <property type="match status" value="1"/>
</dbReference>
<keyword evidence="2" id="KW-0813">Transport</keyword>
<keyword evidence="7" id="KW-1185">Reference proteome</keyword>
<evidence type="ECO:0000313" key="6">
    <source>
        <dbReference type="EMBL" id="MBR1369568.1"/>
    </source>
</evidence>
<comment type="similarity">
    <text evidence="1">Belongs to the ABC transporter superfamily.</text>
</comment>
<evidence type="ECO:0000256" key="3">
    <source>
        <dbReference type="ARBA" id="ARBA00022741"/>
    </source>
</evidence>
<name>A0A8J8B5W8_9EURY</name>
<dbReference type="Pfam" id="PF00005">
    <property type="entry name" value="ABC_tran"/>
    <property type="match status" value="1"/>
</dbReference>
<keyword evidence="4" id="KW-0067">ATP-binding</keyword>
<dbReference type="PANTHER" id="PTHR43776:SF7">
    <property type="entry name" value="D,D-DIPEPTIDE TRANSPORT ATP-BINDING PROTEIN DDPF-RELATED"/>
    <property type="match status" value="1"/>
</dbReference>
<comment type="caution">
    <text evidence="6">The sequence shown here is derived from an EMBL/GenBank/DDBJ whole genome shotgun (WGS) entry which is preliminary data.</text>
</comment>
<dbReference type="AlphaFoldDB" id="A0A8J8B5W8"/>
<evidence type="ECO:0000313" key="7">
    <source>
        <dbReference type="Proteomes" id="UP000730161"/>
    </source>
</evidence>
<proteinExistence type="inferred from homology"/>
<keyword evidence="3" id="KW-0547">Nucleotide-binding</keyword>
<organism evidence="6 7">
    <name type="scientific">Methanocalculus chunghsingensis</name>
    <dbReference type="NCBI Taxonomy" id="156457"/>
    <lineage>
        <taxon>Archaea</taxon>
        <taxon>Methanobacteriati</taxon>
        <taxon>Methanobacteriota</taxon>
        <taxon>Stenosarchaea group</taxon>
        <taxon>Methanomicrobia</taxon>
        <taxon>Methanomicrobiales</taxon>
        <taxon>Methanocalculaceae</taxon>
        <taxon>Methanocalculus</taxon>
    </lineage>
</organism>
<feature type="domain" description="ABC transporter" evidence="5">
    <location>
        <begin position="1"/>
        <end position="227"/>
    </location>
</feature>
<accession>A0A8J8B5W8</accession>
<dbReference type="CDD" id="cd03257">
    <property type="entry name" value="ABC_NikE_OppD_transporters"/>
    <property type="match status" value="1"/>
</dbReference>
<dbReference type="PROSITE" id="PS00211">
    <property type="entry name" value="ABC_TRANSPORTER_1"/>
    <property type="match status" value="1"/>
</dbReference>
<reference evidence="6" key="1">
    <citation type="submission" date="2014-12" db="EMBL/GenBank/DDBJ databases">
        <authorList>
            <person name="Huang H.-H."/>
            <person name="Chen S.-C."/>
            <person name="Lai M.-C."/>
        </authorList>
    </citation>
    <scope>NUCLEOTIDE SEQUENCE</scope>
    <source>
        <strain evidence="6">K1F9705b</strain>
    </source>
</reference>
<dbReference type="InterPro" id="IPR050319">
    <property type="entry name" value="ABC_transp_ATP-bind"/>
</dbReference>
<dbReference type="EMBL" id="JWHL01000014">
    <property type="protein sequence ID" value="MBR1369568.1"/>
    <property type="molecule type" value="Genomic_DNA"/>
</dbReference>
<dbReference type="GO" id="GO:0055085">
    <property type="term" value="P:transmembrane transport"/>
    <property type="evidence" value="ECO:0007669"/>
    <property type="project" value="UniProtKB-ARBA"/>
</dbReference>
<dbReference type="InterPro" id="IPR027417">
    <property type="entry name" value="P-loop_NTPase"/>
</dbReference>
<dbReference type="Gene3D" id="3.40.50.300">
    <property type="entry name" value="P-loop containing nucleotide triphosphate hydrolases"/>
    <property type="match status" value="1"/>
</dbReference>
<dbReference type="GO" id="GO:0005524">
    <property type="term" value="F:ATP binding"/>
    <property type="evidence" value="ECO:0007669"/>
    <property type="project" value="UniProtKB-KW"/>
</dbReference>
<dbReference type="GO" id="GO:0016887">
    <property type="term" value="F:ATP hydrolysis activity"/>
    <property type="evidence" value="ECO:0007669"/>
    <property type="project" value="InterPro"/>
</dbReference>
<gene>
    <name evidence="6" type="ORF">RJ53_08735</name>
</gene>
<dbReference type="InterPro" id="IPR003593">
    <property type="entry name" value="AAA+_ATPase"/>
</dbReference>
<evidence type="ECO:0000256" key="4">
    <source>
        <dbReference type="ARBA" id="ARBA00022840"/>
    </source>
</evidence>
<dbReference type="PROSITE" id="PS50893">
    <property type="entry name" value="ABC_TRANSPORTER_2"/>
    <property type="match status" value="1"/>
</dbReference>
<dbReference type="SUPFAM" id="SSF52540">
    <property type="entry name" value="P-loop containing nucleoside triphosphate hydrolases"/>
    <property type="match status" value="1"/>
</dbReference>
<dbReference type="PANTHER" id="PTHR43776">
    <property type="entry name" value="TRANSPORT ATP-BINDING PROTEIN"/>
    <property type="match status" value="1"/>
</dbReference>
<evidence type="ECO:0000256" key="1">
    <source>
        <dbReference type="ARBA" id="ARBA00005417"/>
    </source>
</evidence>
<evidence type="ECO:0000256" key="2">
    <source>
        <dbReference type="ARBA" id="ARBA00022448"/>
    </source>
</evidence>